<feature type="region of interest" description="Disordered" evidence="1">
    <location>
        <begin position="934"/>
        <end position="970"/>
    </location>
</feature>
<feature type="compositionally biased region" description="Polar residues" evidence="1">
    <location>
        <begin position="957"/>
        <end position="970"/>
    </location>
</feature>
<accession>A0A448XBR2</accession>
<evidence type="ECO:0000256" key="1">
    <source>
        <dbReference type="SAM" id="MobiDB-lite"/>
    </source>
</evidence>
<feature type="compositionally biased region" description="Pro residues" evidence="1">
    <location>
        <begin position="783"/>
        <end position="792"/>
    </location>
</feature>
<sequence>MYILLPSSSSHFFFPTIYDQVGSSVIHSGSGLDYSPIACPGIRGLSTSSGRSNPRSPLLSSFALPTSLPLSAHSIPSCSISASTASSNSGHSPAMSTFANSSCTSIASSHSSVLPSNIGGSSSNENSSASSRSIRPIGEGTLIAENPAASGTSQSLLNTSATMAGSRIMDHELSSQRHLDHYIHSLLVSGRLSPADLPGLLTSLQSGLLPSLSHRPQPLPQSSGPPSSDNDANGCGGINSNRKDIRTVVPFTGLGQQSTTPINDYTRRSYQRISPSHSTTTTAINTSSIANSIISAKTGSTATAPLTLCSDSGVNGSGLLFNASRSSVPPKKLHWADAHVRLAWFIYQSQQQQHRHRLKNLRGGETSVPVSASSSILATSTENMSLLSSEITFKSHKGGSGPISCIVAGTDSSISPSTGTSPCSTFCLPPATSCLAHSPRISPNAQQPLVLPVRPRPIRTKPANLSQQSPQILPAVQTVTPGNHTAGSQPAQRAMNFPPPFPLLSPSTPGGTVGPTGLSQQSRRVAATRNSPVIPSLPPMPEPLSNSSLSRFSCLFPSTPATMDRHLGLGSLSAGQTLQLPPPSLPGQPVDTPTFGTAITSSSAATESTAPSIPASPLTWARLAEVMIATGLVKPNPNAGASTGGLSSVETLAAALAAAAPLASSSTGGSESYSYLESVLPGLPLPSHIPSSSLASYSSPSFSSCHLPSPSITPTGTPIGNWFPTMSSHNSTDLCTISSTASPTVHTTHTHTHSHYQHTQNSHPNQQNPSYHHQFQQQHGFPPIRPIQPPRLPSSSLPPVSCSTSIPTNNNIGSSGSSGSGFSLPDTKRPRLSLTSDCVPAFLRSVYAYSDPLGGDIPSGGTTAAAYHSSSCRSLPAPAHQSANSERSCKQRQAVESTSPGGPVTGSGGFLNLATQVSTIQALHALHATGSLSLPQSASSTASTTSNSHASTTTTTNPLQGRPPNSQHLLNTYNQHYQPKLQLQHSANRSAHSLSLLPTTVYEHHSQSFAHPSHTYSQVHLNPQTNIQSQPPLLSIPLSSTGLSISNPLHNHRISPLQHHYNSQQQQQQAMAAAIFLNGACSQAHSSIISNATPSCHSFCSPSIASNSVPANSSTDLAPSCLLSPTLSGLPLSSIPSKFPTSSSCLSPQIPPVLASGSSISLLNPQHSSYSHAPYSYTLTPTCMATSHFAYSGQPQLSSTVAPSRPLARQLRFSVPNEPIPPNSTRLAGNDTTGS</sequence>
<dbReference type="EMBL" id="CAAALY010245124">
    <property type="protein sequence ID" value="VEL33072.1"/>
    <property type="molecule type" value="Genomic_DNA"/>
</dbReference>
<feature type="region of interest" description="Disordered" evidence="1">
    <location>
        <begin position="573"/>
        <end position="613"/>
    </location>
</feature>
<gene>
    <name evidence="2" type="ORF">PXEA_LOCUS26512</name>
</gene>
<dbReference type="Proteomes" id="UP000784294">
    <property type="component" value="Unassembled WGS sequence"/>
</dbReference>
<name>A0A448XBR2_9PLAT</name>
<feature type="compositionally biased region" description="Low complexity" evidence="1">
    <location>
        <begin position="937"/>
        <end position="956"/>
    </location>
</feature>
<feature type="compositionally biased region" description="Low complexity" evidence="1">
    <location>
        <begin position="597"/>
        <end position="613"/>
    </location>
</feature>
<evidence type="ECO:0000313" key="2">
    <source>
        <dbReference type="EMBL" id="VEL33072.1"/>
    </source>
</evidence>
<feature type="compositionally biased region" description="Polar residues" evidence="1">
    <location>
        <begin position="1223"/>
        <end position="1235"/>
    </location>
</feature>
<feature type="region of interest" description="Disordered" evidence="1">
    <location>
        <begin position="508"/>
        <end position="545"/>
    </location>
</feature>
<proteinExistence type="predicted"/>
<organism evidence="2 3">
    <name type="scientific">Protopolystoma xenopodis</name>
    <dbReference type="NCBI Taxonomy" id="117903"/>
    <lineage>
        <taxon>Eukaryota</taxon>
        <taxon>Metazoa</taxon>
        <taxon>Spiralia</taxon>
        <taxon>Lophotrochozoa</taxon>
        <taxon>Platyhelminthes</taxon>
        <taxon>Monogenea</taxon>
        <taxon>Polyopisthocotylea</taxon>
        <taxon>Polystomatidea</taxon>
        <taxon>Polystomatidae</taxon>
        <taxon>Protopolystoma</taxon>
    </lineage>
</organism>
<dbReference type="AlphaFoldDB" id="A0A448XBR2"/>
<feature type="region of interest" description="Disordered" evidence="1">
    <location>
        <begin position="114"/>
        <end position="133"/>
    </location>
</feature>
<feature type="compositionally biased region" description="Polar residues" evidence="1">
    <location>
        <begin position="520"/>
        <end position="533"/>
    </location>
</feature>
<feature type="compositionally biased region" description="Low complexity" evidence="1">
    <location>
        <begin position="508"/>
        <end position="519"/>
    </location>
</feature>
<feature type="compositionally biased region" description="Polar residues" evidence="1">
    <location>
        <begin position="801"/>
        <end position="812"/>
    </location>
</feature>
<keyword evidence="3" id="KW-1185">Reference proteome</keyword>
<feature type="region of interest" description="Disordered" evidence="1">
    <location>
        <begin position="1214"/>
        <end position="1235"/>
    </location>
</feature>
<feature type="region of interest" description="Disordered" evidence="1">
    <location>
        <begin position="873"/>
        <end position="907"/>
    </location>
</feature>
<evidence type="ECO:0000313" key="3">
    <source>
        <dbReference type="Proteomes" id="UP000784294"/>
    </source>
</evidence>
<comment type="caution">
    <text evidence="2">The sequence shown here is derived from an EMBL/GenBank/DDBJ whole genome shotgun (WGS) entry which is preliminary data.</text>
</comment>
<feature type="region of interest" description="Disordered" evidence="1">
    <location>
        <begin position="208"/>
        <end position="242"/>
    </location>
</feature>
<protein>
    <submittedName>
        <fullName evidence="2">Uncharacterized protein</fullName>
    </submittedName>
</protein>
<feature type="region of interest" description="Disordered" evidence="1">
    <location>
        <begin position="743"/>
        <end position="826"/>
    </location>
</feature>
<feature type="compositionally biased region" description="Low complexity" evidence="1">
    <location>
        <begin position="813"/>
        <end position="823"/>
    </location>
</feature>
<reference evidence="2" key="1">
    <citation type="submission" date="2018-11" db="EMBL/GenBank/DDBJ databases">
        <authorList>
            <consortium name="Pathogen Informatics"/>
        </authorList>
    </citation>
    <scope>NUCLEOTIDE SEQUENCE</scope>
</reference>